<sequence length="368" mass="40502">MVGIGSYRDLPPLPGAVTDATMIAELLRGGDDAVGGGVVWEISEGSFLVDGPNSPVDEDHRVTAKQVETAIDTFFDEDRLDPDNKADLLFYFSGHAVPRGRKRVEFQAYDGDAYPFGELMNLVEGLRAPNRTITIILDCCMSGGIGANALVPAQTLLLENVSILTATRSGELAKDDPRRGGLFSQRLRGGLEGAAADLLGNITPMSLYAYASTAMGNVEQTPTFKSHVVEPPVIRKVEPRVPLASLRQLDKIFRKASSRVTLTPSHEGLAQSRIDDPNDTAYLTDPHDDDYGANSRHDEHREPFTGSKKQIENDHLKAYRNANLLKTQDDRDFWFLAMEKDPAKSNVWLTELGRYYWGLAKSGLLPEE</sequence>
<organism evidence="3 4">
    <name type="scientific">Nocardioides kribbensis</name>
    <dbReference type="NCBI Taxonomy" id="305517"/>
    <lineage>
        <taxon>Bacteria</taxon>
        <taxon>Bacillati</taxon>
        <taxon>Actinomycetota</taxon>
        <taxon>Actinomycetes</taxon>
        <taxon>Propionibacteriales</taxon>
        <taxon>Nocardioidaceae</taxon>
        <taxon>Nocardioides</taxon>
    </lineage>
</organism>
<evidence type="ECO:0000256" key="1">
    <source>
        <dbReference type="SAM" id="MobiDB-lite"/>
    </source>
</evidence>
<dbReference type="Gene3D" id="3.40.50.1460">
    <property type="match status" value="1"/>
</dbReference>
<name>A0ABV1NTF6_9ACTN</name>
<evidence type="ECO:0000259" key="2">
    <source>
        <dbReference type="Pfam" id="PF00656"/>
    </source>
</evidence>
<dbReference type="EMBL" id="JBEGDP010000001">
    <property type="protein sequence ID" value="MEQ7845783.1"/>
    <property type="molecule type" value="Genomic_DNA"/>
</dbReference>
<reference evidence="3 4" key="1">
    <citation type="submission" date="2024-02" db="EMBL/GenBank/DDBJ databases">
        <title>Full genome sequence of Nocardioides kribbensis.</title>
        <authorList>
            <person name="Poletto B.L."/>
            <person name="Silva G."/>
            <person name="Galante D."/>
            <person name="Campos K.R."/>
            <person name="Santos M.B.N."/>
            <person name="Sacchi C.T."/>
        </authorList>
    </citation>
    <scope>NUCLEOTIDE SEQUENCE [LARGE SCALE GENOMIC DNA]</scope>
    <source>
        <strain evidence="3 4">O4R</strain>
    </source>
</reference>
<accession>A0ABV1NTF6</accession>
<evidence type="ECO:0000313" key="3">
    <source>
        <dbReference type="EMBL" id="MEQ7845783.1"/>
    </source>
</evidence>
<comment type="caution">
    <text evidence="3">The sequence shown here is derived from an EMBL/GenBank/DDBJ whole genome shotgun (WGS) entry which is preliminary data.</text>
</comment>
<dbReference type="Pfam" id="PF00656">
    <property type="entry name" value="Peptidase_C14"/>
    <property type="match status" value="1"/>
</dbReference>
<dbReference type="Proteomes" id="UP001482520">
    <property type="component" value="Unassembled WGS sequence"/>
</dbReference>
<dbReference type="RefSeq" id="WP_349803479.1">
    <property type="nucleotide sequence ID" value="NZ_JBEGDP010000001.1"/>
</dbReference>
<protein>
    <submittedName>
        <fullName evidence="3">Caspase family protein</fullName>
        <ecNumber evidence="3">3.4.22.-</ecNumber>
    </submittedName>
</protein>
<dbReference type="GO" id="GO:0016787">
    <property type="term" value="F:hydrolase activity"/>
    <property type="evidence" value="ECO:0007669"/>
    <property type="project" value="UniProtKB-KW"/>
</dbReference>
<keyword evidence="4" id="KW-1185">Reference proteome</keyword>
<gene>
    <name evidence="3" type="ORF">V6R90_00735</name>
</gene>
<dbReference type="EC" id="3.4.22.-" evidence="3"/>
<keyword evidence="3" id="KW-0378">Hydrolase</keyword>
<dbReference type="InterPro" id="IPR011600">
    <property type="entry name" value="Pept_C14_caspase"/>
</dbReference>
<feature type="region of interest" description="Disordered" evidence="1">
    <location>
        <begin position="264"/>
        <end position="310"/>
    </location>
</feature>
<evidence type="ECO:0000313" key="4">
    <source>
        <dbReference type="Proteomes" id="UP001482520"/>
    </source>
</evidence>
<dbReference type="InterPro" id="IPR029030">
    <property type="entry name" value="Caspase-like_dom_sf"/>
</dbReference>
<feature type="compositionally biased region" description="Basic and acidic residues" evidence="1">
    <location>
        <begin position="285"/>
        <end position="310"/>
    </location>
</feature>
<dbReference type="SUPFAM" id="SSF52129">
    <property type="entry name" value="Caspase-like"/>
    <property type="match status" value="1"/>
</dbReference>
<feature type="domain" description="Peptidase C14 caspase" evidence="2">
    <location>
        <begin position="2"/>
        <end position="227"/>
    </location>
</feature>
<proteinExistence type="predicted"/>